<feature type="domain" description="Peptidase S9 prolyl oligopeptidase catalytic" evidence="7">
    <location>
        <begin position="435"/>
        <end position="640"/>
    </location>
</feature>
<evidence type="ECO:0000259" key="7">
    <source>
        <dbReference type="Pfam" id="PF00326"/>
    </source>
</evidence>
<dbReference type="Proteomes" id="UP000199028">
    <property type="component" value="Unassembled WGS sequence"/>
</dbReference>
<keyword evidence="2" id="KW-0720">Serine protease</keyword>
<evidence type="ECO:0000256" key="6">
    <source>
        <dbReference type="ARBA" id="ARBA00045885"/>
    </source>
</evidence>
<dbReference type="InterPro" id="IPR029058">
    <property type="entry name" value="AB_hydrolase_fold"/>
</dbReference>
<organism evidence="8 9">
    <name type="scientific">Lentzea flaviverrucosa</name>
    <dbReference type="NCBI Taxonomy" id="200379"/>
    <lineage>
        <taxon>Bacteria</taxon>
        <taxon>Bacillati</taxon>
        <taxon>Actinomycetota</taxon>
        <taxon>Actinomycetes</taxon>
        <taxon>Pseudonocardiales</taxon>
        <taxon>Pseudonocardiaceae</taxon>
        <taxon>Lentzea</taxon>
    </lineage>
</organism>
<dbReference type="GO" id="GO:0004252">
    <property type="term" value="F:serine-type endopeptidase activity"/>
    <property type="evidence" value="ECO:0007669"/>
    <property type="project" value="InterPro"/>
</dbReference>
<dbReference type="PANTHER" id="PTHR42776">
    <property type="entry name" value="SERINE PEPTIDASE S9 FAMILY MEMBER"/>
    <property type="match status" value="1"/>
</dbReference>
<dbReference type="OrthoDB" id="262125at2"/>
<evidence type="ECO:0000256" key="2">
    <source>
        <dbReference type="ARBA" id="ARBA00022825"/>
    </source>
</evidence>
<dbReference type="InterPro" id="IPR011659">
    <property type="entry name" value="WD40"/>
</dbReference>
<dbReference type="GO" id="GO:0004177">
    <property type="term" value="F:aminopeptidase activity"/>
    <property type="evidence" value="ECO:0007669"/>
    <property type="project" value="UniProtKB-KW"/>
</dbReference>
<keyword evidence="9" id="KW-1185">Reference proteome</keyword>
<dbReference type="InterPro" id="IPR011042">
    <property type="entry name" value="6-blade_b-propeller_TolB-like"/>
</dbReference>
<proteinExistence type="predicted"/>
<dbReference type="InterPro" id="IPR002471">
    <property type="entry name" value="Pept_S9_AS"/>
</dbReference>
<dbReference type="EMBL" id="FOFT01000012">
    <property type="protein sequence ID" value="SES37303.1"/>
    <property type="molecule type" value="Genomic_DNA"/>
</dbReference>
<gene>
    <name evidence="8" type="ORF">SAMN05216195_112220</name>
</gene>
<keyword evidence="8" id="KW-0031">Aminopeptidase</keyword>
<evidence type="ECO:0000313" key="8">
    <source>
        <dbReference type="EMBL" id="SES37303.1"/>
    </source>
</evidence>
<dbReference type="PROSITE" id="PS00708">
    <property type="entry name" value="PRO_ENDOPEP_SER"/>
    <property type="match status" value="1"/>
</dbReference>
<evidence type="ECO:0000256" key="1">
    <source>
        <dbReference type="ARBA" id="ARBA00022801"/>
    </source>
</evidence>
<dbReference type="GO" id="GO:0006508">
    <property type="term" value="P:proteolysis"/>
    <property type="evidence" value="ECO:0007669"/>
    <property type="project" value="InterPro"/>
</dbReference>
<dbReference type="Pfam" id="PF07676">
    <property type="entry name" value="PD40"/>
    <property type="match status" value="2"/>
</dbReference>
<name>A0A1H9WV62_9PSEU</name>
<evidence type="ECO:0000313" key="9">
    <source>
        <dbReference type="Proteomes" id="UP000199028"/>
    </source>
</evidence>
<accession>A0A1H9WV62</accession>
<dbReference type="SUPFAM" id="SSF82171">
    <property type="entry name" value="DPP6 N-terminal domain-like"/>
    <property type="match status" value="1"/>
</dbReference>
<dbReference type="Gene3D" id="3.40.50.1820">
    <property type="entry name" value="alpha/beta hydrolase"/>
    <property type="match status" value="1"/>
</dbReference>
<dbReference type="AlphaFoldDB" id="A0A1H9WV62"/>
<evidence type="ECO:0000256" key="3">
    <source>
        <dbReference type="ARBA" id="ARBA00022990"/>
    </source>
</evidence>
<reference evidence="9" key="1">
    <citation type="submission" date="2016-10" db="EMBL/GenBank/DDBJ databases">
        <authorList>
            <person name="Varghese N."/>
            <person name="Submissions S."/>
        </authorList>
    </citation>
    <scope>NUCLEOTIDE SEQUENCE [LARGE SCALE GENOMIC DNA]</scope>
    <source>
        <strain evidence="9">CGMCC 4.578</strain>
    </source>
</reference>
<sequence length="642" mass="69447">MARAFELSDAFGFVLPGDVALHPDGSAVAFTLRTADREKDAWVQRVHVVGTSEHDGEPVLVGDGPGGSPKWSPCGTWLAHSVKGSAPLRLWSPIDGRTRSLLEGFRGVGNLTWSPDGGRIAFVAPDPGGLAPDALAPRVVREMVYKVDGAGLVPPARRHLFIVEVATAETRRLTDIASDVQALSWSPDGSRIAFAAALHAGREFDRVTNAFELDVASAELRQLTDWNGTVTWTAWDEAGTSLFLAGQHLPGPNRNATLFRLFPGSGKPLDLLPGFDRRVVVPSGNGPGAVVFLADGRLMFCARDRGRTLPYTVDPDGGVPEPVLDGESTVVTGLSCTRDGSAVALSISDGDSAGDLWLFDPANGTMERLTRFEQPRGTVSHARDVTFTGPGGELHGYLMVGANNSHGCPPPLLVDIHGGPDNAWRPNLSPFYLYRQVLCARGWNVLLLNPRGSDGYGEEYMRSAMLRLGHSEEEDFLAAIDQLVDRGLANPRRLAVMGVSHGGFMANWLTARTTRFAAAVSTGCIANWVSLYGTSSTAAGFVIDQMGGTPQEVPQRYSASTPLTYARSVTAPTLLVHGEDDMLNPVGQSEEWYTTLRRQGCEVEFVRYPTASHLFMYVGHLTHQLDYTRRAVEWLVRHVEGR</sequence>
<keyword evidence="3" id="KW-0007">Acetylation</keyword>
<dbReference type="Gene3D" id="2.120.10.60">
    <property type="entry name" value="Tricorn protease N-terminal domain"/>
    <property type="match status" value="1"/>
</dbReference>
<dbReference type="Gene3D" id="2.120.10.30">
    <property type="entry name" value="TolB, C-terminal domain"/>
    <property type="match status" value="1"/>
</dbReference>
<comment type="function">
    <text evidence="6">This enzyme catalyzes the hydrolysis of the N-terminal peptide bond of an N-acetylated peptide to generate an N-acetylated amino acid and a peptide with a free N-terminus. It preferentially cleaves off Ac-Ala, Ac-Met and Ac-Ser. Also, involved in the degradation of oxidized and glycated proteins.</text>
</comment>
<evidence type="ECO:0000256" key="4">
    <source>
        <dbReference type="ARBA" id="ARBA00032284"/>
    </source>
</evidence>
<evidence type="ECO:0000256" key="5">
    <source>
        <dbReference type="ARBA" id="ARBA00032596"/>
    </source>
</evidence>
<keyword evidence="1" id="KW-0378">Hydrolase</keyword>
<keyword evidence="8" id="KW-0645">Protease</keyword>
<protein>
    <recommendedName>
        <fullName evidence="5">Acyl-peptide hydrolase</fullName>
    </recommendedName>
    <alternativeName>
        <fullName evidence="4">Acylaminoacyl-peptidase</fullName>
    </alternativeName>
</protein>
<dbReference type="PANTHER" id="PTHR42776:SF27">
    <property type="entry name" value="DIPEPTIDYL PEPTIDASE FAMILY MEMBER 6"/>
    <property type="match status" value="1"/>
</dbReference>
<dbReference type="Pfam" id="PF00326">
    <property type="entry name" value="Peptidase_S9"/>
    <property type="match status" value="1"/>
</dbReference>
<dbReference type="SUPFAM" id="SSF53474">
    <property type="entry name" value="alpha/beta-Hydrolases"/>
    <property type="match status" value="1"/>
</dbReference>
<dbReference type="InterPro" id="IPR001375">
    <property type="entry name" value="Peptidase_S9_cat"/>
</dbReference>
<dbReference type="RefSeq" id="WP_090069530.1">
    <property type="nucleotide sequence ID" value="NZ_FOFT01000012.1"/>
</dbReference>